<keyword evidence="3 6" id="KW-1133">Transmembrane helix</keyword>
<keyword evidence="2 6" id="KW-0812">Transmembrane</keyword>
<accession>A0A4Z1P5G0</accession>
<evidence type="ECO:0000313" key="9">
    <source>
        <dbReference type="Proteomes" id="UP000298493"/>
    </source>
</evidence>
<dbReference type="PANTHER" id="PTHR23501:SF78">
    <property type="entry name" value="MAJOR FACILITATOR SUPERFAMILY (MFS) PROFILE DOMAIN-CONTAINING PROTEIN-RELATED"/>
    <property type="match status" value="1"/>
</dbReference>
<feature type="region of interest" description="Disordered" evidence="5">
    <location>
        <begin position="527"/>
        <end position="554"/>
    </location>
</feature>
<sequence>MSHSKRQKTAEAALVDQTDFLSDSRLLIVFGAMALTFFITYADQNGIAVSLPAMARELDAQNTISWAGTSSFIGNTVFQVLYGRMSDILGRKVVYLSAVTLLAVADILCATAHSGPALYVFRGLSGVAIGGINSLTMMIVSDIVSLERRGNYQGMLGGMIGMGNIAGPFISAAFTQHAHTWRGFFYFISPTTLLCGIVAFFLIPYKKGTHKGSEAVKLIDWAGLFTACVAIIFFLVPISGGGSYFAWSSAMVVTMLAISLASAIAFVLVEWKVAMLPLMPLTMFKTPAVAAILAQNFLFGCAYYSELYYLPIYFQNVRGWTPIASSALLVPFVLAQAIFSIASGFYISRYKRYGEVLWIGFTCWTAGAGSMCAFDRDTPVYGIILTGAITGIGVGNVFQPCLIAIQAHSPKTQRAVVISNRNFLRALGGAIGLAVSAQVLQTTLKESLPDGLQHIASSAYARPNLDDFDESDKEIIKSAYMTACRMVFVSLAPFMGVCLLGCLLIKDRDLQRKEELEAADNIRPEQAAENLVPGPDTAASRTASTHNEKANTEDLAVVEKC</sequence>
<gene>
    <name evidence="8" type="ORF">E6O75_ATG02971</name>
</gene>
<feature type="transmembrane region" description="Helical" evidence="6">
    <location>
        <begin position="380"/>
        <end position="402"/>
    </location>
</feature>
<name>A0A4Z1P5G0_9PEZI</name>
<dbReference type="AlphaFoldDB" id="A0A4Z1P5G0"/>
<dbReference type="GO" id="GO:0005886">
    <property type="term" value="C:plasma membrane"/>
    <property type="evidence" value="ECO:0007669"/>
    <property type="project" value="TreeGrafter"/>
</dbReference>
<feature type="transmembrane region" description="Helical" evidence="6">
    <location>
        <begin position="152"/>
        <end position="172"/>
    </location>
</feature>
<feature type="transmembrane region" description="Helical" evidence="6">
    <location>
        <begin position="63"/>
        <end position="81"/>
    </location>
</feature>
<dbReference type="Pfam" id="PF07690">
    <property type="entry name" value="MFS_1"/>
    <property type="match status" value="1"/>
</dbReference>
<comment type="caution">
    <text evidence="8">The sequence shown here is derived from an EMBL/GenBank/DDBJ whole genome shotgun (WGS) entry which is preliminary data.</text>
</comment>
<organism evidence="8 9">
    <name type="scientific">Venturia nashicola</name>
    <dbReference type="NCBI Taxonomy" id="86259"/>
    <lineage>
        <taxon>Eukaryota</taxon>
        <taxon>Fungi</taxon>
        <taxon>Dikarya</taxon>
        <taxon>Ascomycota</taxon>
        <taxon>Pezizomycotina</taxon>
        <taxon>Dothideomycetes</taxon>
        <taxon>Pleosporomycetidae</taxon>
        <taxon>Venturiales</taxon>
        <taxon>Venturiaceae</taxon>
        <taxon>Venturia</taxon>
    </lineage>
</organism>
<dbReference type="GO" id="GO:0022857">
    <property type="term" value="F:transmembrane transporter activity"/>
    <property type="evidence" value="ECO:0007669"/>
    <property type="project" value="InterPro"/>
</dbReference>
<feature type="transmembrane region" description="Helical" evidence="6">
    <location>
        <begin position="184"/>
        <end position="203"/>
    </location>
</feature>
<feature type="transmembrane region" description="Helical" evidence="6">
    <location>
        <begin position="486"/>
        <end position="505"/>
    </location>
</feature>
<dbReference type="InterPro" id="IPR011701">
    <property type="entry name" value="MFS"/>
</dbReference>
<evidence type="ECO:0000256" key="2">
    <source>
        <dbReference type="ARBA" id="ARBA00022692"/>
    </source>
</evidence>
<proteinExistence type="predicted"/>
<feature type="transmembrane region" description="Helical" evidence="6">
    <location>
        <begin position="119"/>
        <end position="140"/>
    </location>
</feature>
<feature type="transmembrane region" description="Helical" evidence="6">
    <location>
        <begin position="26"/>
        <end position="43"/>
    </location>
</feature>
<dbReference type="SUPFAM" id="SSF103473">
    <property type="entry name" value="MFS general substrate transporter"/>
    <property type="match status" value="1"/>
</dbReference>
<protein>
    <submittedName>
        <fullName evidence="8">Gb</fullName>
    </submittedName>
</protein>
<dbReference type="PANTHER" id="PTHR23501">
    <property type="entry name" value="MAJOR FACILITATOR SUPERFAMILY"/>
    <property type="match status" value="1"/>
</dbReference>
<evidence type="ECO:0000259" key="7">
    <source>
        <dbReference type="PROSITE" id="PS50850"/>
    </source>
</evidence>
<dbReference type="PROSITE" id="PS50850">
    <property type="entry name" value="MFS"/>
    <property type="match status" value="1"/>
</dbReference>
<evidence type="ECO:0000256" key="1">
    <source>
        <dbReference type="ARBA" id="ARBA00004141"/>
    </source>
</evidence>
<comment type="subcellular location">
    <subcellularLocation>
        <location evidence="1">Membrane</location>
        <topology evidence="1">Multi-pass membrane protein</topology>
    </subcellularLocation>
</comment>
<dbReference type="InterPro" id="IPR036259">
    <property type="entry name" value="MFS_trans_sf"/>
</dbReference>
<feature type="transmembrane region" description="Helical" evidence="6">
    <location>
        <begin position="215"/>
        <end position="238"/>
    </location>
</feature>
<feature type="transmembrane region" description="Helical" evidence="6">
    <location>
        <begin position="423"/>
        <end position="440"/>
    </location>
</feature>
<evidence type="ECO:0000256" key="3">
    <source>
        <dbReference type="ARBA" id="ARBA00022989"/>
    </source>
</evidence>
<feature type="domain" description="Major facilitator superfamily (MFS) profile" evidence="7">
    <location>
        <begin position="29"/>
        <end position="510"/>
    </location>
</feature>
<feature type="transmembrane region" description="Helical" evidence="6">
    <location>
        <begin position="325"/>
        <end position="347"/>
    </location>
</feature>
<dbReference type="Proteomes" id="UP000298493">
    <property type="component" value="Unassembled WGS sequence"/>
</dbReference>
<feature type="transmembrane region" description="Helical" evidence="6">
    <location>
        <begin position="244"/>
        <end position="269"/>
    </location>
</feature>
<keyword evidence="4 6" id="KW-0472">Membrane</keyword>
<evidence type="ECO:0000256" key="6">
    <source>
        <dbReference type="SAM" id="Phobius"/>
    </source>
</evidence>
<feature type="transmembrane region" description="Helical" evidence="6">
    <location>
        <begin position="93"/>
        <end position="113"/>
    </location>
</feature>
<evidence type="ECO:0000313" key="8">
    <source>
        <dbReference type="EMBL" id="TID23335.1"/>
    </source>
</evidence>
<feature type="transmembrane region" description="Helical" evidence="6">
    <location>
        <begin position="281"/>
        <end position="305"/>
    </location>
</feature>
<dbReference type="EMBL" id="SNSC02000006">
    <property type="protein sequence ID" value="TID23335.1"/>
    <property type="molecule type" value="Genomic_DNA"/>
</dbReference>
<dbReference type="Gene3D" id="1.20.1250.20">
    <property type="entry name" value="MFS general substrate transporter like domains"/>
    <property type="match status" value="2"/>
</dbReference>
<dbReference type="InterPro" id="IPR020846">
    <property type="entry name" value="MFS_dom"/>
</dbReference>
<evidence type="ECO:0000256" key="4">
    <source>
        <dbReference type="ARBA" id="ARBA00023136"/>
    </source>
</evidence>
<evidence type="ECO:0000256" key="5">
    <source>
        <dbReference type="SAM" id="MobiDB-lite"/>
    </source>
</evidence>
<feature type="transmembrane region" description="Helical" evidence="6">
    <location>
        <begin position="356"/>
        <end position="374"/>
    </location>
</feature>
<keyword evidence="9" id="KW-1185">Reference proteome</keyword>
<reference evidence="8 9" key="1">
    <citation type="submission" date="2019-04" db="EMBL/GenBank/DDBJ databases">
        <title>High contiguity whole genome sequence and gene annotation resource for two Venturia nashicola isolates.</title>
        <authorList>
            <person name="Prokchorchik M."/>
            <person name="Won K."/>
            <person name="Lee Y."/>
            <person name="Choi E.D."/>
            <person name="Segonzac C."/>
            <person name="Sohn K.H."/>
        </authorList>
    </citation>
    <scope>NUCLEOTIDE SEQUENCE [LARGE SCALE GENOMIC DNA]</scope>
    <source>
        <strain evidence="8 9">PRI2</strain>
    </source>
</reference>